<proteinExistence type="predicted"/>
<protein>
    <recommendedName>
        <fullName evidence="1">Transposase DDE domain-containing protein</fullName>
    </recommendedName>
</protein>
<dbReference type="EMBL" id="LKBA01000001">
    <property type="protein sequence ID" value="KPN65009.1"/>
    <property type="molecule type" value="Genomic_DNA"/>
</dbReference>
<dbReference type="InterPro" id="IPR025668">
    <property type="entry name" value="Tnp_DDE_dom"/>
</dbReference>
<reference evidence="2 3" key="1">
    <citation type="submission" date="2015-09" db="EMBL/GenBank/DDBJ databases">
        <title>Draft genome sequence of Aliiroseovarius crassostreae CV919-312TSm, the causative agent of Roseovarius Oyster Disease (formerly Juvenile Oyster Disease).</title>
        <authorList>
            <person name="Kessner L."/>
            <person name="Spinard E."/>
            <person name="Nelson D."/>
        </authorList>
    </citation>
    <scope>NUCLEOTIDE SEQUENCE [LARGE SCALE GENOMIC DNA]</scope>
    <source>
        <strain evidence="2 3">CV919-312</strain>
    </source>
</reference>
<keyword evidence="3" id="KW-1185">Reference proteome</keyword>
<dbReference type="PANTHER" id="PTHR30007">
    <property type="entry name" value="PHP DOMAIN PROTEIN"/>
    <property type="match status" value="1"/>
</dbReference>
<feature type="domain" description="Transposase DDE" evidence="1">
    <location>
        <begin position="18"/>
        <end position="102"/>
    </location>
</feature>
<dbReference type="AlphaFoldDB" id="A0A0P7KLV4"/>
<dbReference type="Proteomes" id="UP000050471">
    <property type="component" value="Unassembled WGS sequence"/>
</dbReference>
<comment type="caution">
    <text evidence="2">The sequence shown here is derived from an EMBL/GenBank/DDBJ whole genome shotgun (WGS) entry which is preliminary data.</text>
</comment>
<sequence>MTNANQCLESYITKGRTVIADRGYDANHLRDWLSDAKATACIPPRKNRKMQFEYDADLSKTRNIVERMFNRLKDWRQLSLRTFRCQQTFLVAAHIAATVIWLL</sequence>
<dbReference type="PANTHER" id="PTHR30007:SF1">
    <property type="entry name" value="BLR1914 PROTEIN"/>
    <property type="match status" value="1"/>
</dbReference>
<evidence type="ECO:0000313" key="3">
    <source>
        <dbReference type="Proteomes" id="UP000050471"/>
    </source>
</evidence>
<accession>A0A0P7KLV4</accession>
<evidence type="ECO:0000259" key="1">
    <source>
        <dbReference type="Pfam" id="PF13586"/>
    </source>
</evidence>
<evidence type="ECO:0000313" key="2">
    <source>
        <dbReference type="EMBL" id="KPN65009.1"/>
    </source>
</evidence>
<name>A0A0P7KLV4_9RHOB</name>
<dbReference type="Pfam" id="PF13586">
    <property type="entry name" value="DDE_Tnp_1_2"/>
    <property type="match status" value="1"/>
</dbReference>
<gene>
    <name evidence="2" type="ORF">AKJ29_06295</name>
</gene>
<organism evidence="2 3">
    <name type="scientific">Aliiroseovarius crassostreae</name>
    <dbReference type="NCBI Taxonomy" id="154981"/>
    <lineage>
        <taxon>Bacteria</taxon>
        <taxon>Pseudomonadati</taxon>
        <taxon>Pseudomonadota</taxon>
        <taxon>Alphaproteobacteria</taxon>
        <taxon>Rhodobacterales</taxon>
        <taxon>Paracoccaceae</taxon>
        <taxon>Aliiroseovarius</taxon>
    </lineage>
</organism>
<dbReference type="STRING" id="154981.AKJ29_06295"/>